<feature type="transmembrane region" description="Helical" evidence="2">
    <location>
        <begin position="365"/>
        <end position="387"/>
    </location>
</feature>
<reference evidence="3 4" key="1">
    <citation type="journal article" date="2015" name="Genome Biol. Evol.">
        <title>Comparative Genomics of a Bacterivorous Green Alga Reveals Evolutionary Causalities and Consequences of Phago-Mixotrophic Mode of Nutrition.</title>
        <authorList>
            <person name="Burns J.A."/>
            <person name="Paasch A."/>
            <person name="Narechania A."/>
            <person name="Kim E."/>
        </authorList>
    </citation>
    <scope>NUCLEOTIDE SEQUENCE [LARGE SCALE GENOMIC DNA]</scope>
    <source>
        <strain evidence="3 4">PLY_AMNH</strain>
    </source>
</reference>
<name>A0AAE0LIJ9_9CHLO</name>
<feature type="region of interest" description="Disordered" evidence="1">
    <location>
        <begin position="402"/>
        <end position="555"/>
    </location>
</feature>
<keyword evidence="2" id="KW-0812">Transmembrane</keyword>
<dbReference type="EMBL" id="LGRX02001460">
    <property type="protein sequence ID" value="KAK3286145.1"/>
    <property type="molecule type" value="Genomic_DNA"/>
</dbReference>
<proteinExistence type="predicted"/>
<evidence type="ECO:0000256" key="1">
    <source>
        <dbReference type="SAM" id="MobiDB-lite"/>
    </source>
</evidence>
<dbReference type="Proteomes" id="UP001190700">
    <property type="component" value="Unassembled WGS sequence"/>
</dbReference>
<feature type="region of interest" description="Disordered" evidence="1">
    <location>
        <begin position="326"/>
        <end position="357"/>
    </location>
</feature>
<evidence type="ECO:0000313" key="3">
    <source>
        <dbReference type="EMBL" id="KAK3286145.1"/>
    </source>
</evidence>
<protein>
    <submittedName>
        <fullName evidence="3">Uncharacterized protein</fullName>
    </submittedName>
</protein>
<dbReference type="AlphaFoldDB" id="A0AAE0LIJ9"/>
<gene>
    <name evidence="3" type="ORF">CYMTET_6284</name>
</gene>
<evidence type="ECO:0000313" key="4">
    <source>
        <dbReference type="Proteomes" id="UP001190700"/>
    </source>
</evidence>
<feature type="compositionally biased region" description="Basic residues" evidence="1">
    <location>
        <begin position="410"/>
        <end position="428"/>
    </location>
</feature>
<sequence>MNPAAFTIQVQSDLRSPRLAAVERSTGCRDVSTQLSPGVSLAAPMDSLYVNPLTTSLAQFIEHRRVCCATLLETYEKDTLTGRVVGELAVIQMFGVPPEAFLCCTDPWAEAGLGDVTGRQALVRALQVQIWVVHCASLLSGAVGNATSGSVLSGDDVAPACWMALSQRAELLGLLTTRTTTSVRRQHSELVQAWIEAGSRVETDVSWYSRPVSFSNAASSSKSSLPAALVDLADDAAVRELFRDAAASSKAPSTLMSLPPELLEAVGDITAHMNTQLLALLQSEEDFSTSQVSAISYLAQGRVAADVFLAASGELSTAVFRSRHDPRVAVPSPPRPPAPPPSSRKRAGGVPPPINAYTSHGSEGVTLSMTTVICLVAIIGGIVLLGISWATWRIFAVEDTDLEPLSPSTPKRRSGRPSKRASSRRHRPQLQGDASEDEDAGESGDEESPLSPQRRKSRQDGSTLGSMLWNFGRNLPFVSGGGNDSQEDQADDTARSGRPRPRQRGSRQGEQVELAAKSSKRRKQEAPQPPPRSVPQPNLQGSGGLHSPERLPAAQIDRMSERELQGALELRGIAYGECFEGGDGAEGHDAIRKRLATKLKTANTLPPLPKTASMFTSIVGAPLRSQPRATLSKLNGK</sequence>
<keyword evidence="4" id="KW-1185">Reference proteome</keyword>
<evidence type="ECO:0000256" key="2">
    <source>
        <dbReference type="SAM" id="Phobius"/>
    </source>
</evidence>
<comment type="caution">
    <text evidence="3">The sequence shown here is derived from an EMBL/GenBank/DDBJ whole genome shotgun (WGS) entry which is preliminary data.</text>
</comment>
<keyword evidence="2" id="KW-1133">Transmembrane helix</keyword>
<accession>A0AAE0LIJ9</accession>
<feature type="compositionally biased region" description="Pro residues" evidence="1">
    <location>
        <begin position="331"/>
        <end position="342"/>
    </location>
</feature>
<feature type="compositionally biased region" description="Acidic residues" evidence="1">
    <location>
        <begin position="434"/>
        <end position="448"/>
    </location>
</feature>
<keyword evidence="2" id="KW-0472">Membrane</keyword>
<organism evidence="3 4">
    <name type="scientific">Cymbomonas tetramitiformis</name>
    <dbReference type="NCBI Taxonomy" id="36881"/>
    <lineage>
        <taxon>Eukaryota</taxon>
        <taxon>Viridiplantae</taxon>
        <taxon>Chlorophyta</taxon>
        <taxon>Pyramimonadophyceae</taxon>
        <taxon>Pyramimonadales</taxon>
        <taxon>Pyramimonadaceae</taxon>
        <taxon>Cymbomonas</taxon>
    </lineage>
</organism>